<evidence type="ECO:0000313" key="5">
    <source>
        <dbReference type="EMBL" id="MDI9241361.1"/>
    </source>
</evidence>
<evidence type="ECO:0000313" key="6">
    <source>
        <dbReference type="Proteomes" id="UP001300383"/>
    </source>
</evidence>
<dbReference type="Proteomes" id="UP001300383">
    <property type="component" value="Unassembled WGS sequence"/>
</dbReference>
<dbReference type="PROSITE" id="PS00549">
    <property type="entry name" value="BACTERIOFERRITIN"/>
    <property type="match status" value="1"/>
</dbReference>
<evidence type="ECO:0000256" key="3">
    <source>
        <dbReference type="SAM" id="MobiDB-lite"/>
    </source>
</evidence>
<dbReference type="NCBIfam" id="TIGR02858">
    <property type="entry name" value="spore_III_AA"/>
    <property type="match status" value="1"/>
</dbReference>
<reference evidence="5 6" key="1">
    <citation type="submission" date="2023-05" db="EMBL/GenBank/DDBJ databases">
        <title>[ruminococcus] sp. nov., isolated from a pig farm feces dump.</title>
        <authorList>
            <person name="Chang Y.-H."/>
        </authorList>
    </citation>
    <scope>NUCLEOTIDE SEQUENCE [LARGE SCALE GENOMIC DNA]</scope>
    <source>
        <strain evidence="5 6">YH-rum2234</strain>
    </source>
</reference>
<proteinExistence type="predicted"/>
<dbReference type="Gene3D" id="3.40.50.300">
    <property type="entry name" value="P-loop containing nucleotide triphosphate hydrolases"/>
    <property type="match status" value="1"/>
</dbReference>
<accession>A0AAP4EY07</accession>
<evidence type="ECO:0000256" key="2">
    <source>
        <dbReference type="ARBA" id="ARBA00022840"/>
    </source>
</evidence>
<feature type="compositionally biased region" description="Basic and acidic residues" evidence="3">
    <location>
        <begin position="339"/>
        <end position="359"/>
    </location>
</feature>
<sequence length="365" mass="39883">MKGGEEILKLLAGSLRPLLEQAPFLFEQLQELRLRADRPFFCKYQGNEYGFLENGRPVLMDRQSIGEEIREAAFRRVSGREVRETLEYAGSYSLYAYEEELRQGFLTVQGGHRVGVAGKAVFEGGRIRTLRHVSFLNIRLAHQVKGCAETILPVLYDGERVCNTLILSPPGFGKTTLLRDMIRLISDGGKGHAGMTVGVADERSELAACYQGIPQNDVGIRTDVLDACPKAQGLFMLIRTMAPQVVAADEIGSGEDVSALRLAGLSGCSVLVSAHGASLREIRARPYVGELLEEGFFERYILLGQAGNESAMGRTSGKRSVGQIVGVFGKDGQSLPAWESRKNRGTDKSAAGEENKSGKGEQLWQ</sequence>
<dbReference type="RefSeq" id="WP_283229870.1">
    <property type="nucleotide sequence ID" value="NZ_JASGBQ010000002.1"/>
</dbReference>
<dbReference type="Pfam" id="PF19568">
    <property type="entry name" value="Spore_III_AA"/>
    <property type="match status" value="1"/>
</dbReference>
<feature type="domain" description="Stage III sporulation protein AA AAA+ ATPase" evidence="4">
    <location>
        <begin position="5"/>
        <end position="309"/>
    </location>
</feature>
<comment type="caution">
    <text evidence="5">The sequence shown here is derived from an EMBL/GenBank/DDBJ whole genome shotgun (WGS) entry which is preliminary data.</text>
</comment>
<dbReference type="AlphaFoldDB" id="A0AAP4EY07"/>
<keyword evidence="6" id="KW-1185">Reference proteome</keyword>
<dbReference type="InterPro" id="IPR014217">
    <property type="entry name" value="Spore_III_AA"/>
</dbReference>
<keyword evidence="1" id="KW-0547">Nucleotide-binding</keyword>
<gene>
    <name evidence="5" type="primary">spoIIIAA</name>
    <name evidence="5" type="ORF">QJ036_02565</name>
</gene>
<keyword evidence="2" id="KW-0067">ATP-binding</keyword>
<dbReference type="PANTHER" id="PTHR20953:SF3">
    <property type="entry name" value="P-LOOP CONTAINING NUCLEOSIDE TRIPHOSPHATE HYDROLASES SUPERFAMILY PROTEIN"/>
    <property type="match status" value="1"/>
</dbReference>
<organism evidence="5 6">
    <name type="scientific">Fusibacillus kribbianus</name>
    <dbReference type="NCBI Taxonomy" id="3044208"/>
    <lineage>
        <taxon>Bacteria</taxon>
        <taxon>Bacillati</taxon>
        <taxon>Bacillota</taxon>
        <taxon>Clostridia</taxon>
        <taxon>Lachnospirales</taxon>
        <taxon>Lachnospiraceae</taxon>
        <taxon>Fusibacillus</taxon>
    </lineage>
</organism>
<feature type="region of interest" description="Disordered" evidence="3">
    <location>
        <begin position="331"/>
        <end position="365"/>
    </location>
</feature>
<dbReference type="PANTHER" id="PTHR20953">
    <property type="entry name" value="KINASE-RELATED"/>
    <property type="match status" value="1"/>
</dbReference>
<dbReference type="GO" id="GO:0005524">
    <property type="term" value="F:ATP binding"/>
    <property type="evidence" value="ECO:0007669"/>
    <property type="project" value="UniProtKB-KW"/>
</dbReference>
<evidence type="ECO:0000256" key="1">
    <source>
        <dbReference type="ARBA" id="ARBA00022741"/>
    </source>
</evidence>
<dbReference type="InterPro" id="IPR045735">
    <property type="entry name" value="Spore_III_AA_AAA+_ATPase"/>
</dbReference>
<protein>
    <submittedName>
        <fullName evidence="5">Stage III sporulation protein AA</fullName>
    </submittedName>
</protein>
<dbReference type="SUPFAM" id="SSF52540">
    <property type="entry name" value="P-loop containing nucleoside triphosphate hydrolases"/>
    <property type="match status" value="1"/>
</dbReference>
<dbReference type="InterPro" id="IPR027417">
    <property type="entry name" value="P-loop_NTPase"/>
</dbReference>
<name>A0AAP4EY07_9FIRM</name>
<dbReference type="EMBL" id="JASGBQ010000002">
    <property type="protein sequence ID" value="MDI9241361.1"/>
    <property type="molecule type" value="Genomic_DNA"/>
</dbReference>
<evidence type="ECO:0000259" key="4">
    <source>
        <dbReference type="Pfam" id="PF19568"/>
    </source>
</evidence>